<evidence type="ECO:0000313" key="3">
    <source>
        <dbReference type="Proteomes" id="UP000037267"/>
    </source>
</evidence>
<proteinExistence type="predicted"/>
<feature type="region of interest" description="Disordered" evidence="1">
    <location>
        <begin position="31"/>
        <end position="64"/>
    </location>
</feature>
<gene>
    <name evidence="2" type="ORF">CLPU_15c00010</name>
</gene>
<dbReference type="EMBL" id="LGSS01000015">
    <property type="protein sequence ID" value="KNF07507.1"/>
    <property type="molecule type" value="Genomic_DNA"/>
</dbReference>
<reference evidence="3" key="1">
    <citation type="submission" date="2015-07" db="EMBL/GenBank/DDBJ databases">
        <title>Draft genome sequence of the purine-degrading Gottschalkia purinilyticum DSM 1384 (formerly Clostridium purinilyticum).</title>
        <authorList>
            <person name="Poehlein A."/>
            <person name="Schiel-Bengelsdorf B."/>
            <person name="Bengelsdorf F.R."/>
            <person name="Daniel R."/>
            <person name="Duerre P."/>
        </authorList>
    </citation>
    <scope>NUCLEOTIDE SEQUENCE [LARGE SCALE GENOMIC DNA]</scope>
    <source>
        <strain evidence="3">DSM 1384</strain>
    </source>
</reference>
<protein>
    <submittedName>
        <fullName evidence="2">Uncharacterized protein</fullName>
    </submittedName>
</protein>
<feature type="compositionally biased region" description="Low complexity" evidence="1">
    <location>
        <begin position="45"/>
        <end position="64"/>
    </location>
</feature>
<evidence type="ECO:0000313" key="2">
    <source>
        <dbReference type="EMBL" id="KNF07507.1"/>
    </source>
</evidence>
<sequence>MNFIILVIFLIPVLLFQSFIISDLMNTLIKGSKKSGGNNTDSKRSTSINSNRSKSRSSSLTILK</sequence>
<dbReference type="AlphaFoldDB" id="A0A0L0W7U8"/>
<dbReference type="RefSeq" id="WP_050356095.1">
    <property type="nucleotide sequence ID" value="NZ_LGSS01000015.1"/>
</dbReference>
<comment type="caution">
    <text evidence="2">The sequence shown here is derived from an EMBL/GenBank/DDBJ whole genome shotgun (WGS) entry which is preliminary data.</text>
</comment>
<organism evidence="2 3">
    <name type="scientific">Gottschalkia purinilytica</name>
    <name type="common">Clostridium purinilyticum</name>
    <dbReference type="NCBI Taxonomy" id="1503"/>
    <lineage>
        <taxon>Bacteria</taxon>
        <taxon>Bacillati</taxon>
        <taxon>Bacillota</taxon>
        <taxon>Tissierellia</taxon>
        <taxon>Tissierellales</taxon>
        <taxon>Gottschalkiaceae</taxon>
        <taxon>Gottschalkia</taxon>
    </lineage>
</organism>
<evidence type="ECO:0000256" key="1">
    <source>
        <dbReference type="SAM" id="MobiDB-lite"/>
    </source>
</evidence>
<name>A0A0L0W7U8_GOTPU</name>
<keyword evidence="3" id="KW-1185">Reference proteome</keyword>
<dbReference type="Proteomes" id="UP000037267">
    <property type="component" value="Unassembled WGS sequence"/>
</dbReference>
<accession>A0A0L0W7U8</accession>